<dbReference type="EMBL" id="JBBNAF010000005">
    <property type="protein sequence ID" value="KAK9142588.1"/>
    <property type="molecule type" value="Genomic_DNA"/>
</dbReference>
<accession>A0AAP0JYJ3</accession>
<dbReference type="AlphaFoldDB" id="A0AAP0JYJ3"/>
<keyword evidence="3" id="KW-1185">Reference proteome</keyword>
<comment type="caution">
    <text evidence="2">The sequence shown here is derived from an EMBL/GenBank/DDBJ whole genome shotgun (WGS) entry which is preliminary data.</text>
</comment>
<reference evidence="2 3" key="1">
    <citation type="submission" date="2024-01" db="EMBL/GenBank/DDBJ databases">
        <title>Genome assemblies of Stephania.</title>
        <authorList>
            <person name="Yang L."/>
        </authorList>
    </citation>
    <scope>NUCLEOTIDE SEQUENCE [LARGE SCALE GENOMIC DNA]</scope>
    <source>
        <strain evidence="2">YNDBR</strain>
        <tissue evidence="2">Leaf</tissue>
    </source>
</reference>
<feature type="compositionally biased region" description="Basic residues" evidence="1">
    <location>
        <begin position="100"/>
        <end position="110"/>
    </location>
</feature>
<sequence>MRYMTAADMYERMHEVIQKVGGSTGTDPEAIMAAEVRNESTGNSNKNTEFVEDFGIMNLEERSTSSRSADEDLIIISELEKGLCCRSGDVPEFELFPPPHKSRHHRRRRCPLPSSTSAVTHRLHRSSATPVDRDSPRAPAETIGNAAARYSPPAPLSLRGLLLRHRYSALLSTAAAPTFSPPLAINRAPRPSVLATPRPPVPPTLLGPRSSAACRLLASAILRHRCLGPAPPQQLIALGSSLTEFRVSSVTRGLPLD</sequence>
<name>A0AAP0JYJ3_9MAGN</name>
<protein>
    <submittedName>
        <fullName evidence="2">Uncharacterized protein</fullName>
    </submittedName>
</protein>
<evidence type="ECO:0000256" key="1">
    <source>
        <dbReference type="SAM" id="MobiDB-lite"/>
    </source>
</evidence>
<evidence type="ECO:0000313" key="2">
    <source>
        <dbReference type="EMBL" id="KAK9142588.1"/>
    </source>
</evidence>
<organism evidence="2 3">
    <name type="scientific">Stephania yunnanensis</name>
    <dbReference type="NCBI Taxonomy" id="152371"/>
    <lineage>
        <taxon>Eukaryota</taxon>
        <taxon>Viridiplantae</taxon>
        <taxon>Streptophyta</taxon>
        <taxon>Embryophyta</taxon>
        <taxon>Tracheophyta</taxon>
        <taxon>Spermatophyta</taxon>
        <taxon>Magnoliopsida</taxon>
        <taxon>Ranunculales</taxon>
        <taxon>Menispermaceae</taxon>
        <taxon>Menispermoideae</taxon>
        <taxon>Cissampelideae</taxon>
        <taxon>Stephania</taxon>
    </lineage>
</organism>
<evidence type="ECO:0000313" key="3">
    <source>
        <dbReference type="Proteomes" id="UP001420932"/>
    </source>
</evidence>
<dbReference type="Proteomes" id="UP001420932">
    <property type="component" value="Unassembled WGS sequence"/>
</dbReference>
<gene>
    <name evidence="2" type="ORF">Syun_011988</name>
</gene>
<proteinExistence type="predicted"/>
<feature type="region of interest" description="Disordered" evidence="1">
    <location>
        <begin position="96"/>
        <end position="139"/>
    </location>
</feature>